<dbReference type="InterPro" id="IPR041805">
    <property type="entry name" value="ASMase/PPN1_MPP"/>
</dbReference>
<dbReference type="EMBL" id="CAEY01001145">
    <property type="status" value="NOT_ANNOTATED_CDS"/>
    <property type="molecule type" value="Genomic_DNA"/>
</dbReference>
<dbReference type="GO" id="GO:0005615">
    <property type="term" value="C:extracellular space"/>
    <property type="evidence" value="ECO:0007669"/>
    <property type="project" value="TreeGrafter"/>
</dbReference>
<dbReference type="OMA" id="YWMWTGD"/>
<dbReference type="InterPro" id="IPR004843">
    <property type="entry name" value="Calcineurin-like_PHP"/>
</dbReference>
<reference evidence="7" key="2">
    <citation type="submission" date="2015-06" db="UniProtKB">
        <authorList>
            <consortium name="EnsemblMetazoa"/>
        </authorList>
    </citation>
    <scope>IDENTIFICATION</scope>
</reference>
<evidence type="ECO:0000259" key="6">
    <source>
        <dbReference type="Pfam" id="PF00149"/>
    </source>
</evidence>
<feature type="signal peptide" evidence="5">
    <location>
        <begin position="1"/>
        <end position="23"/>
    </location>
</feature>
<dbReference type="GO" id="GO:0016020">
    <property type="term" value="C:membrane"/>
    <property type="evidence" value="ECO:0007669"/>
    <property type="project" value="GOC"/>
</dbReference>
<dbReference type="STRING" id="32264.T1K0S6"/>
<evidence type="ECO:0000256" key="1">
    <source>
        <dbReference type="ARBA" id="ARBA00008234"/>
    </source>
</evidence>
<dbReference type="HOGENOM" id="CLU_014743_3_0_1"/>
<dbReference type="CDD" id="cd00842">
    <property type="entry name" value="MPP_ASMase"/>
    <property type="match status" value="1"/>
</dbReference>
<proteinExistence type="inferred from homology"/>
<feature type="chain" id="PRO_5004580883" description="Calcineurin-like phosphoesterase domain-containing protein" evidence="5">
    <location>
        <begin position="24"/>
        <end position="858"/>
    </location>
</feature>
<keyword evidence="8" id="KW-1185">Reference proteome</keyword>
<dbReference type="GO" id="GO:0046513">
    <property type="term" value="P:ceramide biosynthetic process"/>
    <property type="evidence" value="ECO:0007669"/>
    <property type="project" value="TreeGrafter"/>
</dbReference>
<dbReference type="PANTHER" id="PTHR10340:SF34">
    <property type="entry name" value="SPHINGOMYELIN PHOSPHODIESTERASE"/>
    <property type="match status" value="1"/>
</dbReference>
<dbReference type="SUPFAM" id="SSF56300">
    <property type="entry name" value="Metallo-dependent phosphatases"/>
    <property type="match status" value="1"/>
</dbReference>
<dbReference type="GO" id="GO:0006685">
    <property type="term" value="P:sphingomyelin catabolic process"/>
    <property type="evidence" value="ECO:0007669"/>
    <property type="project" value="TreeGrafter"/>
</dbReference>
<feature type="domain" description="Calcineurin-like phosphoesterase" evidence="6">
    <location>
        <begin position="447"/>
        <end position="707"/>
    </location>
</feature>
<comment type="similarity">
    <text evidence="1">Belongs to the acid sphingomyelinase family.</text>
</comment>
<dbReference type="GO" id="GO:0061750">
    <property type="term" value="F:acid sphingomyelin phosphodiesterase activity"/>
    <property type="evidence" value="ECO:0007669"/>
    <property type="project" value="TreeGrafter"/>
</dbReference>
<gene>
    <name evidence="7" type="primary">107359115</name>
</gene>
<dbReference type="Gene3D" id="3.60.21.10">
    <property type="match status" value="1"/>
</dbReference>
<dbReference type="Proteomes" id="UP000015104">
    <property type="component" value="Unassembled WGS sequence"/>
</dbReference>
<reference evidence="8" key="1">
    <citation type="submission" date="2011-08" db="EMBL/GenBank/DDBJ databases">
        <authorList>
            <person name="Rombauts S."/>
        </authorList>
    </citation>
    <scope>NUCLEOTIDE SEQUENCE</scope>
    <source>
        <strain evidence="8">London</strain>
    </source>
</reference>
<evidence type="ECO:0000313" key="8">
    <source>
        <dbReference type="Proteomes" id="UP000015104"/>
    </source>
</evidence>
<feature type="region of interest" description="Disordered" evidence="4">
    <location>
        <begin position="142"/>
        <end position="174"/>
    </location>
</feature>
<sequence length="858" mass="96042">MDWLCSFVYIWVVVISLVDTGYSDVHRSLSQQPLSSSLSSSQGSLKSSSSSSSASLTAASSSVSVSVAAAASVPSSLSASSVSLPKIKLKSSSESSSLPLTASSSSSSSLPRLTIKFPKRARGRRRFPVLKAIVSSFVKRKSLDNDSPSSVSSTSSSSSSASSSHHTLLHPSHLHHPIHHGYPSYITSDGLIDSDLNGGALESIELEVIKQEELQSKAKPRPTRSRKNFLVATLTKMLRSVNFTQVSEDLRIGSSSKINCLACNSLMSLYLSPLNTKEVMVGAARVVCKQFSHLMRTTERVCLGVVESFADDLDYIRRSSRLTHREMCGLLLGVDCVRTVTENLNWTIPIPNKPQQQSNIINRRSSITLQLSDLPNQRRRQSGNSMSKYTEGLIPLQGEAISLPSSASSSGSSLFSSPHYRYIRDPISLEDSVNLNGLGGNKKLIGVVHLTDIHIDPYYQEGAAAACGEPLCCRSADGKVEADKMAGKWGDYRSCDTPIRTVRHALKHISENHPNARYWMWTGDIAPHDVWNITRKEVISQIKLITNMFKRFSRVPVYPVIGNHESVPVNSFAPPEVKGPVSISWLYDVLAQEWSYWLPDDAVRTLRYGGYYTVKVRPGFRITSINTNYCTRLNPWTLYNPIDPGSQLKWLVDELYDAENSGDKVHIIGHVPPDDKECTQAWLFNYLRIIDRFSSIVLAQYFGHTHHDEFRVLYSPYNSEKPTSMAYIGPSITPYTDHNPAYRVYHTDNVGFIKDHETIYFNLTEANLSPLGPQWRRGYTALDEFDLHHLGPEGWDALIDKLDFDDRLFQHFYRLSYRFNEAKDHCNLSCKKSILKELRVTDPFKKKPKSIFASRRKL</sequence>
<feature type="compositionally biased region" description="Low complexity" evidence="4">
    <location>
        <begin position="147"/>
        <end position="171"/>
    </location>
</feature>
<dbReference type="KEGG" id="tut:107359115"/>
<dbReference type="InterPro" id="IPR029052">
    <property type="entry name" value="Metallo-depent_PP-like"/>
</dbReference>
<dbReference type="EnsemblMetazoa" id="tetur03g08870.1">
    <property type="protein sequence ID" value="tetur03g08870.1"/>
    <property type="gene ID" value="tetur03g08870"/>
</dbReference>
<dbReference type="AlphaFoldDB" id="T1K0S6"/>
<dbReference type="OrthoDB" id="282973at2759"/>
<dbReference type="GO" id="GO:0005764">
    <property type="term" value="C:lysosome"/>
    <property type="evidence" value="ECO:0007669"/>
    <property type="project" value="TreeGrafter"/>
</dbReference>
<evidence type="ECO:0000313" key="7">
    <source>
        <dbReference type="EnsemblMetazoa" id="tetur03g08870.1"/>
    </source>
</evidence>
<name>T1K0S6_TETUR</name>
<keyword evidence="5" id="KW-0732">Signal</keyword>
<accession>T1K0S6</accession>
<organism evidence="7 8">
    <name type="scientific">Tetranychus urticae</name>
    <name type="common">Two-spotted spider mite</name>
    <dbReference type="NCBI Taxonomy" id="32264"/>
    <lineage>
        <taxon>Eukaryota</taxon>
        <taxon>Metazoa</taxon>
        <taxon>Ecdysozoa</taxon>
        <taxon>Arthropoda</taxon>
        <taxon>Chelicerata</taxon>
        <taxon>Arachnida</taxon>
        <taxon>Acari</taxon>
        <taxon>Acariformes</taxon>
        <taxon>Trombidiformes</taxon>
        <taxon>Prostigmata</taxon>
        <taxon>Eleutherengona</taxon>
        <taxon>Raphignathae</taxon>
        <taxon>Tetranychoidea</taxon>
        <taxon>Tetranychidae</taxon>
        <taxon>Tetranychus</taxon>
    </lineage>
</organism>
<keyword evidence="2" id="KW-0378">Hydrolase</keyword>
<protein>
    <recommendedName>
        <fullName evidence="6">Calcineurin-like phosphoesterase domain-containing protein</fullName>
    </recommendedName>
</protein>
<dbReference type="Pfam" id="PF00149">
    <property type="entry name" value="Metallophos"/>
    <property type="match status" value="1"/>
</dbReference>
<keyword evidence="3" id="KW-0325">Glycoprotein</keyword>
<evidence type="ECO:0000256" key="4">
    <source>
        <dbReference type="SAM" id="MobiDB-lite"/>
    </source>
</evidence>
<evidence type="ECO:0000256" key="2">
    <source>
        <dbReference type="ARBA" id="ARBA00022801"/>
    </source>
</evidence>
<evidence type="ECO:0000256" key="3">
    <source>
        <dbReference type="ARBA" id="ARBA00023180"/>
    </source>
</evidence>
<dbReference type="PANTHER" id="PTHR10340">
    <property type="entry name" value="SPHINGOMYELIN PHOSPHODIESTERASE"/>
    <property type="match status" value="1"/>
</dbReference>
<evidence type="ECO:0000256" key="5">
    <source>
        <dbReference type="SAM" id="SignalP"/>
    </source>
</evidence>
<dbReference type="eggNOG" id="KOG3770">
    <property type="taxonomic scope" value="Eukaryota"/>
</dbReference>